<gene>
    <name evidence="2" type="ORF">CPA45_11375</name>
</gene>
<dbReference type="RefSeq" id="WP_096651657.1">
    <property type="nucleotide sequence ID" value="NZ_NWUX01000008.1"/>
</dbReference>
<dbReference type="InterPro" id="IPR029062">
    <property type="entry name" value="Class_I_gatase-like"/>
</dbReference>
<organism evidence="2 3">
    <name type="scientific">Vreelandella nigrificans</name>
    <dbReference type="NCBI Taxonomy" id="2042704"/>
    <lineage>
        <taxon>Bacteria</taxon>
        <taxon>Pseudomonadati</taxon>
        <taxon>Pseudomonadota</taxon>
        <taxon>Gammaproteobacteria</taxon>
        <taxon>Oceanospirillales</taxon>
        <taxon>Halomonadaceae</taxon>
        <taxon>Vreelandella</taxon>
    </lineage>
</organism>
<dbReference type="CDD" id="cd01741">
    <property type="entry name" value="GATase1_1"/>
    <property type="match status" value="1"/>
</dbReference>
<dbReference type="OrthoDB" id="9813383at2"/>
<proteinExistence type="predicted"/>
<keyword evidence="2" id="KW-0315">Glutamine amidotransferase</keyword>
<dbReference type="Pfam" id="PF00117">
    <property type="entry name" value="GATase"/>
    <property type="match status" value="1"/>
</dbReference>
<dbReference type="InterPro" id="IPR044992">
    <property type="entry name" value="ChyE-like"/>
</dbReference>
<reference evidence="3" key="1">
    <citation type="submission" date="2017-09" db="EMBL/GenBank/DDBJ databases">
        <authorList>
            <person name="Cho G.-S."/>
            <person name="Oguntoyinbo F.A."/>
            <person name="Cnockaert M."/>
            <person name="Kabisch J."/>
            <person name="Neve H."/>
            <person name="Bockelmann W."/>
            <person name="Wenning M."/>
            <person name="Franz C.M."/>
            <person name="Vandamme P."/>
        </authorList>
    </citation>
    <scope>NUCLEOTIDE SEQUENCE [LARGE SCALE GENOMIC DNA]</scope>
    <source>
        <strain evidence="3">MBT G8648</strain>
    </source>
</reference>
<dbReference type="Gene3D" id="3.40.50.880">
    <property type="match status" value="1"/>
</dbReference>
<name>A0A2A4HL45_9GAMM</name>
<evidence type="ECO:0000313" key="3">
    <source>
        <dbReference type="Proteomes" id="UP000218677"/>
    </source>
</evidence>
<dbReference type="NCBIfam" id="NF005458">
    <property type="entry name" value="PRK07053.1"/>
    <property type="match status" value="1"/>
</dbReference>
<dbReference type="AlphaFoldDB" id="A0A2A4HL45"/>
<accession>A0A2A4HL45</accession>
<sequence length="230" mass="24741">MKTAIALRHLHFEGVGTLDTVLSDQGYALHYLDPAIDDIDGIQDADLLIVLGGPIGAYDEQIYPFLKDELAVVRQRLDAGKPLLGICLGAQLIARALGAKVYPLGVKEIGFSPVTLTTDGQESVLAALGEAPVLHWHGDQFDIPTGGVHLASTPIGANQAFSLGSNVLGLQFHLEADVSKLEQWLIGHANELSQADIAPCKLREDAERLGERLTIAARTVLVEWLNNLEN</sequence>
<feature type="domain" description="Glutamine amidotransferase" evidence="1">
    <location>
        <begin position="42"/>
        <end position="180"/>
    </location>
</feature>
<dbReference type="GO" id="GO:0005829">
    <property type="term" value="C:cytosol"/>
    <property type="evidence" value="ECO:0007669"/>
    <property type="project" value="TreeGrafter"/>
</dbReference>
<comment type="caution">
    <text evidence="2">The sequence shown here is derived from an EMBL/GenBank/DDBJ whole genome shotgun (WGS) entry which is preliminary data.</text>
</comment>
<dbReference type="Proteomes" id="UP000218677">
    <property type="component" value="Unassembled WGS sequence"/>
</dbReference>
<evidence type="ECO:0000259" key="1">
    <source>
        <dbReference type="Pfam" id="PF00117"/>
    </source>
</evidence>
<evidence type="ECO:0000313" key="2">
    <source>
        <dbReference type="EMBL" id="PCF95642.1"/>
    </source>
</evidence>
<keyword evidence="3" id="KW-1185">Reference proteome</keyword>
<dbReference type="EMBL" id="NWUX01000008">
    <property type="protein sequence ID" value="PCF95642.1"/>
    <property type="molecule type" value="Genomic_DNA"/>
</dbReference>
<dbReference type="GO" id="GO:0016740">
    <property type="term" value="F:transferase activity"/>
    <property type="evidence" value="ECO:0007669"/>
    <property type="project" value="UniProtKB-KW"/>
</dbReference>
<keyword evidence="2" id="KW-0808">Transferase</keyword>
<dbReference type="SUPFAM" id="SSF52317">
    <property type="entry name" value="Class I glutamine amidotransferase-like"/>
    <property type="match status" value="1"/>
</dbReference>
<dbReference type="PROSITE" id="PS51273">
    <property type="entry name" value="GATASE_TYPE_1"/>
    <property type="match status" value="1"/>
</dbReference>
<dbReference type="InterPro" id="IPR017926">
    <property type="entry name" value="GATASE"/>
</dbReference>
<protein>
    <submittedName>
        <fullName evidence="2">Glutamine amidotransferase</fullName>
    </submittedName>
</protein>
<dbReference type="PANTHER" id="PTHR42695">
    <property type="entry name" value="GLUTAMINE AMIDOTRANSFERASE YLR126C-RELATED"/>
    <property type="match status" value="1"/>
</dbReference>
<dbReference type="PANTHER" id="PTHR42695:SF5">
    <property type="entry name" value="GLUTAMINE AMIDOTRANSFERASE YLR126C-RELATED"/>
    <property type="match status" value="1"/>
</dbReference>